<gene>
    <name evidence="5" type="ORF">EV692_0599</name>
</gene>
<dbReference type="Gene3D" id="1.10.260.40">
    <property type="entry name" value="lambda repressor-like DNA-binding domains"/>
    <property type="match status" value="1"/>
</dbReference>
<dbReference type="SUPFAM" id="SSF47413">
    <property type="entry name" value="lambda repressor-like DNA-binding domains"/>
    <property type="match status" value="1"/>
</dbReference>
<evidence type="ECO:0000313" key="6">
    <source>
        <dbReference type="Proteomes" id="UP000295496"/>
    </source>
</evidence>
<dbReference type="InterPro" id="IPR028082">
    <property type="entry name" value="Peripla_BP_I"/>
</dbReference>
<accession>A0A4R1KXZ0</accession>
<dbReference type="AlphaFoldDB" id="A0A4R1KXZ0"/>
<dbReference type="GO" id="GO:0003700">
    <property type="term" value="F:DNA-binding transcription factor activity"/>
    <property type="evidence" value="ECO:0007669"/>
    <property type="project" value="TreeGrafter"/>
</dbReference>
<dbReference type="InterPro" id="IPR000843">
    <property type="entry name" value="HTH_LacI"/>
</dbReference>
<evidence type="ECO:0000259" key="4">
    <source>
        <dbReference type="PROSITE" id="PS50932"/>
    </source>
</evidence>
<keyword evidence="1" id="KW-0805">Transcription regulation</keyword>
<protein>
    <submittedName>
        <fullName evidence="5">LacI family transcriptional regulator</fullName>
    </submittedName>
</protein>
<dbReference type="PANTHER" id="PTHR30146">
    <property type="entry name" value="LACI-RELATED TRANSCRIPTIONAL REPRESSOR"/>
    <property type="match status" value="1"/>
</dbReference>
<dbReference type="Proteomes" id="UP000295496">
    <property type="component" value="Unassembled WGS sequence"/>
</dbReference>
<name>A0A4R1KXZ0_9PAST</name>
<dbReference type="InterPro" id="IPR010982">
    <property type="entry name" value="Lambda_DNA-bd_dom_sf"/>
</dbReference>
<dbReference type="GO" id="GO:0000976">
    <property type="term" value="F:transcription cis-regulatory region binding"/>
    <property type="evidence" value="ECO:0007669"/>
    <property type="project" value="TreeGrafter"/>
</dbReference>
<dbReference type="CDD" id="cd01575">
    <property type="entry name" value="PBP1_GntR"/>
    <property type="match status" value="1"/>
</dbReference>
<keyword evidence="6" id="KW-1185">Reference proteome</keyword>
<dbReference type="PANTHER" id="PTHR30146:SF2">
    <property type="entry name" value="HTH-TYPE TRANSCRIPTIONAL REGULATOR GNTR"/>
    <property type="match status" value="1"/>
</dbReference>
<proteinExistence type="predicted"/>
<reference evidence="5 6" key="1">
    <citation type="submission" date="2019-03" db="EMBL/GenBank/DDBJ databases">
        <title>Genomic Encyclopedia of Type Strains, Phase IV (KMG-IV): sequencing the most valuable type-strain genomes for metagenomic binning, comparative biology and taxonomic classification.</title>
        <authorList>
            <person name="Goeker M."/>
        </authorList>
    </citation>
    <scope>NUCLEOTIDE SEQUENCE [LARGE SCALE GENOMIC DNA]</scope>
    <source>
        <strain evidence="5 6">DSM 10053</strain>
    </source>
</reference>
<dbReference type="NCBIfam" id="NF011563">
    <property type="entry name" value="PRK14987.1"/>
    <property type="match status" value="1"/>
</dbReference>
<dbReference type="RefSeq" id="WP_132300419.1">
    <property type="nucleotide sequence ID" value="NZ_CP170642.1"/>
</dbReference>
<dbReference type="CDD" id="cd01392">
    <property type="entry name" value="HTH_LacI"/>
    <property type="match status" value="1"/>
</dbReference>
<dbReference type="InterPro" id="IPR001761">
    <property type="entry name" value="Peripla_BP/Lac1_sug-bd_dom"/>
</dbReference>
<dbReference type="SUPFAM" id="SSF53822">
    <property type="entry name" value="Periplasmic binding protein-like I"/>
    <property type="match status" value="1"/>
</dbReference>
<dbReference type="PROSITE" id="PS50932">
    <property type="entry name" value="HTH_LACI_2"/>
    <property type="match status" value="1"/>
</dbReference>
<evidence type="ECO:0000256" key="1">
    <source>
        <dbReference type="ARBA" id="ARBA00023015"/>
    </source>
</evidence>
<dbReference type="Gene3D" id="3.40.50.2300">
    <property type="match status" value="2"/>
</dbReference>
<comment type="caution">
    <text evidence="5">The sequence shown here is derived from an EMBL/GenBank/DDBJ whole genome shotgun (WGS) entry which is preliminary data.</text>
</comment>
<evidence type="ECO:0000256" key="3">
    <source>
        <dbReference type="ARBA" id="ARBA00023163"/>
    </source>
</evidence>
<keyword evidence="3" id="KW-0804">Transcription</keyword>
<keyword evidence="2" id="KW-0238">DNA-binding</keyword>
<sequence>MPTKKKRPTLQDIANHLGITKMTISRYLRNPDAVAAETRERIAVAIEQFGYIPNKAPDMLSNAKSRAIGVLVPSLTNAVFADVLKGIEIVTDQAGYQTMLAHYSYSELKEEQRIESLLSYNVDGLILSENQHSQRVLKMLEVANIPVVEIMDTTELGVQQVVGFDNISAAQAMVETMILRGYQHIVYFSSRQDKRTLLKQQGYEKAMKKHHLKPITIGSLQASSFTQGAEFLQQALKQHPDLNGIFCTNDDLAIGALFECQRLGIKVPEQISIAGFHGHDVGQSLTPQLASVITPRLEIGKIAAQELLNRINGIPQQSRIINLGYDIHLGETM</sequence>
<evidence type="ECO:0000256" key="2">
    <source>
        <dbReference type="ARBA" id="ARBA00023125"/>
    </source>
</evidence>
<dbReference type="Pfam" id="PF00356">
    <property type="entry name" value="LacI"/>
    <property type="match status" value="1"/>
</dbReference>
<dbReference type="EMBL" id="SMGJ01000002">
    <property type="protein sequence ID" value="TCK70335.1"/>
    <property type="molecule type" value="Genomic_DNA"/>
</dbReference>
<feature type="domain" description="HTH lacI-type" evidence="4">
    <location>
        <begin position="8"/>
        <end position="62"/>
    </location>
</feature>
<dbReference type="SMART" id="SM00354">
    <property type="entry name" value="HTH_LACI"/>
    <property type="match status" value="1"/>
</dbReference>
<dbReference type="Pfam" id="PF00532">
    <property type="entry name" value="Peripla_BP_1"/>
    <property type="match status" value="1"/>
</dbReference>
<organism evidence="5 6">
    <name type="scientific">Lonepinella koalarum</name>
    <dbReference type="NCBI Taxonomy" id="53417"/>
    <lineage>
        <taxon>Bacteria</taxon>
        <taxon>Pseudomonadati</taxon>
        <taxon>Pseudomonadota</taxon>
        <taxon>Gammaproteobacteria</taxon>
        <taxon>Pasteurellales</taxon>
        <taxon>Pasteurellaceae</taxon>
        <taxon>Lonepinella</taxon>
    </lineage>
</organism>
<evidence type="ECO:0000313" key="5">
    <source>
        <dbReference type="EMBL" id="TCK70335.1"/>
    </source>
</evidence>